<dbReference type="GO" id="GO:0046872">
    <property type="term" value="F:metal ion binding"/>
    <property type="evidence" value="ECO:0007669"/>
    <property type="project" value="UniProtKB-KW"/>
</dbReference>
<name>A2EBT9_TRIV3</name>
<dbReference type="EMBL" id="DS113348">
    <property type="protein sequence ID" value="EAY09901.1"/>
    <property type="molecule type" value="Genomic_DNA"/>
</dbReference>
<keyword evidence="4" id="KW-0479">Metal-binding</keyword>
<dbReference type="AlphaFoldDB" id="A2EBT9"/>
<reference evidence="5" key="1">
    <citation type="submission" date="2006-10" db="EMBL/GenBank/DDBJ databases">
        <authorList>
            <person name="Amadeo P."/>
            <person name="Zhao Q."/>
            <person name="Wortman J."/>
            <person name="Fraser-Liggett C."/>
            <person name="Carlton J."/>
        </authorList>
    </citation>
    <scope>NUCLEOTIDE SEQUENCE</scope>
    <source>
        <strain evidence="5">G3</strain>
    </source>
</reference>
<feature type="binding site" evidence="3">
    <location>
        <begin position="22"/>
        <end position="29"/>
    </location>
    <ligand>
        <name>GTP</name>
        <dbReference type="ChEBI" id="CHEBI:37565"/>
    </ligand>
</feature>
<dbReference type="SMR" id="A2EBT9"/>
<dbReference type="Gene3D" id="3.40.50.300">
    <property type="entry name" value="P-loop containing nucleotide triphosphate hydrolases"/>
    <property type="match status" value="1"/>
</dbReference>
<dbReference type="VEuPathDB" id="TrichDB:TVAGG3_0464280"/>
<dbReference type="VEuPathDB" id="TrichDB:TVAG_374080"/>
<keyword evidence="6" id="KW-1185">Reference proteome</keyword>
<evidence type="ECO:0008006" key="7">
    <source>
        <dbReference type="Google" id="ProtNLM"/>
    </source>
</evidence>
<keyword evidence="2 3" id="KW-0342">GTP-binding</keyword>
<dbReference type="OrthoDB" id="8954335at2759"/>
<feature type="binding site" evidence="4">
    <location>
        <position position="48"/>
    </location>
    <ligand>
        <name>Mg(2+)</name>
        <dbReference type="ChEBI" id="CHEBI:18420"/>
    </ligand>
</feature>
<gene>
    <name evidence="5" type="ORF">TVAG_374080</name>
</gene>
<proteinExistence type="predicted"/>
<evidence type="ECO:0000313" key="6">
    <source>
        <dbReference type="Proteomes" id="UP000001542"/>
    </source>
</evidence>
<feature type="binding site" evidence="3">
    <location>
        <position position="70"/>
    </location>
    <ligand>
        <name>GTP</name>
        <dbReference type="ChEBI" id="CHEBI:37565"/>
    </ligand>
</feature>
<feature type="binding site" evidence="4">
    <location>
        <position position="29"/>
    </location>
    <ligand>
        <name>Mg(2+)</name>
        <dbReference type="ChEBI" id="CHEBI:18420"/>
    </ligand>
</feature>
<dbReference type="GO" id="GO:0005525">
    <property type="term" value="F:GTP binding"/>
    <property type="evidence" value="ECO:0007669"/>
    <property type="project" value="UniProtKB-KW"/>
</dbReference>
<sequence length="176" mass="19856">MGCSASISAAEAFDRVIITVMGLPGTGKTSIIDYLAGEYDPSLPPIETIGISIKSVVLHDREFIFLDTNGLFAHQDEWKDCIEKSDGVILCFDALSLSCAYNSVKLMFTTVYDLIIQKNIPVLGIMTKTDNPDLQEYKLVQSIFEKSFRKEKCSLKQIKRLDDKIFDIFQWLEDNV</sequence>
<protein>
    <recommendedName>
        <fullName evidence="7">Small GTP-binding protein</fullName>
    </recommendedName>
</protein>
<keyword evidence="1 3" id="KW-0547">Nucleotide-binding</keyword>
<evidence type="ECO:0000256" key="2">
    <source>
        <dbReference type="ARBA" id="ARBA00023134"/>
    </source>
</evidence>
<evidence type="ECO:0000256" key="1">
    <source>
        <dbReference type="ARBA" id="ARBA00022741"/>
    </source>
</evidence>
<dbReference type="InterPro" id="IPR006689">
    <property type="entry name" value="Small_GTPase_ARF/SAR"/>
</dbReference>
<dbReference type="Proteomes" id="UP000001542">
    <property type="component" value="Unassembled WGS sequence"/>
</dbReference>
<accession>A2EBT9</accession>
<dbReference type="InParanoid" id="A2EBT9"/>
<dbReference type="KEGG" id="tva:4767832"/>
<organism evidence="5 6">
    <name type="scientific">Trichomonas vaginalis (strain ATCC PRA-98 / G3)</name>
    <dbReference type="NCBI Taxonomy" id="412133"/>
    <lineage>
        <taxon>Eukaryota</taxon>
        <taxon>Metamonada</taxon>
        <taxon>Parabasalia</taxon>
        <taxon>Trichomonadida</taxon>
        <taxon>Trichomonadidae</taxon>
        <taxon>Trichomonas</taxon>
    </lineage>
</organism>
<evidence type="ECO:0000256" key="4">
    <source>
        <dbReference type="PIRSR" id="PIRSR606689-2"/>
    </source>
</evidence>
<dbReference type="GO" id="GO:0003924">
    <property type="term" value="F:GTPase activity"/>
    <property type="evidence" value="ECO:0007669"/>
    <property type="project" value="InterPro"/>
</dbReference>
<dbReference type="Pfam" id="PF00025">
    <property type="entry name" value="Arf"/>
    <property type="match status" value="1"/>
</dbReference>
<dbReference type="CDD" id="cd00882">
    <property type="entry name" value="Ras_like_GTPase"/>
    <property type="match status" value="1"/>
</dbReference>
<evidence type="ECO:0000256" key="3">
    <source>
        <dbReference type="PIRSR" id="PIRSR606689-1"/>
    </source>
</evidence>
<keyword evidence="4" id="KW-0460">Magnesium</keyword>
<evidence type="ECO:0000313" key="5">
    <source>
        <dbReference type="EMBL" id="EAY09901.1"/>
    </source>
</evidence>
<dbReference type="SUPFAM" id="SSF52540">
    <property type="entry name" value="P-loop containing nucleoside triphosphate hydrolases"/>
    <property type="match status" value="1"/>
</dbReference>
<dbReference type="InterPro" id="IPR027417">
    <property type="entry name" value="P-loop_NTPase"/>
</dbReference>
<reference evidence="5" key="2">
    <citation type="journal article" date="2007" name="Science">
        <title>Draft genome sequence of the sexually transmitted pathogen Trichomonas vaginalis.</title>
        <authorList>
            <person name="Carlton J.M."/>
            <person name="Hirt R.P."/>
            <person name="Silva J.C."/>
            <person name="Delcher A.L."/>
            <person name="Schatz M."/>
            <person name="Zhao Q."/>
            <person name="Wortman J.R."/>
            <person name="Bidwell S.L."/>
            <person name="Alsmark U.C.M."/>
            <person name="Besteiro S."/>
            <person name="Sicheritz-Ponten T."/>
            <person name="Noel C.J."/>
            <person name="Dacks J.B."/>
            <person name="Foster P.G."/>
            <person name="Simillion C."/>
            <person name="Van de Peer Y."/>
            <person name="Miranda-Saavedra D."/>
            <person name="Barton G.J."/>
            <person name="Westrop G.D."/>
            <person name="Mueller S."/>
            <person name="Dessi D."/>
            <person name="Fiori P.L."/>
            <person name="Ren Q."/>
            <person name="Paulsen I."/>
            <person name="Zhang H."/>
            <person name="Bastida-Corcuera F.D."/>
            <person name="Simoes-Barbosa A."/>
            <person name="Brown M.T."/>
            <person name="Hayes R.D."/>
            <person name="Mukherjee M."/>
            <person name="Okumura C.Y."/>
            <person name="Schneider R."/>
            <person name="Smith A.J."/>
            <person name="Vanacova S."/>
            <person name="Villalvazo M."/>
            <person name="Haas B.J."/>
            <person name="Pertea M."/>
            <person name="Feldblyum T.V."/>
            <person name="Utterback T.R."/>
            <person name="Shu C.L."/>
            <person name="Osoegawa K."/>
            <person name="de Jong P.J."/>
            <person name="Hrdy I."/>
            <person name="Horvathova L."/>
            <person name="Zubacova Z."/>
            <person name="Dolezal P."/>
            <person name="Malik S.B."/>
            <person name="Logsdon J.M. Jr."/>
            <person name="Henze K."/>
            <person name="Gupta A."/>
            <person name="Wang C.C."/>
            <person name="Dunne R.L."/>
            <person name="Upcroft J.A."/>
            <person name="Upcroft P."/>
            <person name="White O."/>
            <person name="Salzberg S.L."/>
            <person name="Tang P."/>
            <person name="Chiu C.-H."/>
            <person name="Lee Y.-S."/>
            <person name="Embley T.M."/>
            <person name="Coombs G.H."/>
            <person name="Mottram J.C."/>
            <person name="Tachezy J."/>
            <person name="Fraser-Liggett C.M."/>
            <person name="Johnson P.J."/>
        </authorList>
    </citation>
    <scope>NUCLEOTIDE SEQUENCE [LARGE SCALE GENOMIC DNA]</scope>
    <source>
        <strain evidence="5">G3</strain>
    </source>
</reference>
<dbReference type="RefSeq" id="XP_001322124.1">
    <property type="nucleotide sequence ID" value="XM_001322089.1"/>
</dbReference>